<protein>
    <submittedName>
        <fullName evidence="2">Oxidoreductase</fullName>
    </submittedName>
</protein>
<dbReference type="InterPro" id="IPR029068">
    <property type="entry name" value="Glyas_Bleomycin-R_OHBP_Dase"/>
</dbReference>
<dbReference type="PANTHER" id="PTHR36503:SF1">
    <property type="entry name" value="BLR2520 PROTEIN"/>
    <property type="match status" value="1"/>
</dbReference>
<dbReference type="Pfam" id="PF00903">
    <property type="entry name" value="Glyoxalase"/>
    <property type="match status" value="2"/>
</dbReference>
<dbReference type="InterPro" id="IPR004360">
    <property type="entry name" value="Glyas_Fos-R_dOase_dom"/>
</dbReference>
<dbReference type="AlphaFoldDB" id="A0A918KHW0"/>
<dbReference type="Proteomes" id="UP000600865">
    <property type="component" value="Unassembled WGS sequence"/>
</dbReference>
<evidence type="ECO:0000259" key="1">
    <source>
        <dbReference type="PROSITE" id="PS51819"/>
    </source>
</evidence>
<proteinExistence type="predicted"/>
<gene>
    <name evidence="2" type="ORF">GCM10011309_11440</name>
</gene>
<evidence type="ECO:0000313" key="2">
    <source>
        <dbReference type="EMBL" id="GGX63183.1"/>
    </source>
</evidence>
<dbReference type="RefSeq" id="WP_189582559.1">
    <property type="nucleotide sequence ID" value="NZ_BMYV01000001.1"/>
</dbReference>
<name>A0A918KHW0_9PROT</name>
<feature type="domain" description="VOC" evidence="1">
    <location>
        <begin position="6"/>
        <end position="121"/>
    </location>
</feature>
<dbReference type="EMBL" id="BMYV01000001">
    <property type="protein sequence ID" value="GGX63183.1"/>
    <property type="molecule type" value="Genomic_DNA"/>
</dbReference>
<evidence type="ECO:0000313" key="3">
    <source>
        <dbReference type="Proteomes" id="UP000600865"/>
    </source>
</evidence>
<feature type="domain" description="VOC" evidence="1">
    <location>
        <begin position="139"/>
        <end position="251"/>
    </location>
</feature>
<dbReference type="CDD" id="cd08362">
    <property type="entry name" value="BphC5-RrK37_N_like"/>
    <property type="match status" value="1"/>
</dbReference>
<dbReference type="SUPFAM" id="SSF54593">
    <property type="entry name" value="Glyoxalase/Bleomycin resistance protein/Dihydroxybiphenyl dioxygenase"/>
    <property type="match status" value="1"/>
</dbReference>
<organism evidence="2 3">
    <name type="scientific">Litorimonas cladophorae</name>
    <dbReference type="NCBI Taxonomy" id="1220491"/>
    <lineage>
        <taxon>Bacteria</taxon>
        <taxon>Pseudomonadati</taxon>
        <taxon>Pseudomonadota</taxon>
        <taxon>Alphaproteobacteria</taxon>
        <taxon>Maricaulales</taxon>
        <taxon>Robiginitomaculaceae</taxon>
    </lineage>
</organism>
<dbReference type="InterPro" id="IPR037523">
    <property type="entry name" value="VOC_core"/>
</dbReference>
<reference evidence="2 3" key="1">
    <citation type="journal article" date="2014" name="Int. J. Syst. Evol. Microbiol.">
        <title>Complete genome sequence of Corynebacterium casei LMG S-19264T (=DSM 44701T), isolated from a smear-ripened cheese.</title>
        <authorList>
            <consortium name="US DOE Joint Genome Institute (JGI-PGF)"/>
            <person name="Walter F."/>
            <person name="Albersmeier A."/>
            <person name="Kalinowski J."/>
            <person name="Ruckert C."/>
        </authorList>
    </citation>
    <scope>NUCLEOTIDE SEQUENCE [LARGE SCALE GENOMIC DNA]</scope>
    <source>
        <strain evidence="2 3">KCTC 23968</strain>
    </source>
</reference>
<accession>A0A918KHW0</accession>
<sequence length="300" mass="33584">MARVNDIRFIGYGVSDLEAEKRFYIESWKLEEVKSPDDMVYLVAPGSTATYSVRLRETAEPRIDVISWSAKDRDEVDALVPQVEAAGGKLINQPHDMNTHGGGYGFRFFDMNGFTIEVATDFETRNPEVLKSGEARPEKISHVVLHSPNHKGYVKFYEDALGFKVSDWLGDFMCFLRCNKWHHRMAILPGPPAFNHVAYDVPDVDAIMKGVARLRDTNGDITWGPGRHTAGNNVFSYYVTPAGYAVEYTCDLEEVDDATWEAKVHPPSKDVMDQWGFGVGGPETMPKPMPDAGLFKDIGV</sequence>
<keyword evidence="3" id="KW-1185">Reference proteome</keyword>
<dbReference type="PANTHER" id="PTHR36503">
    <property type="entry name" value="BLR2520 PROTEIN"/>
    <property type="match status" value="1"/>
</dbReference>
<dbReference type="Gene3D" id="3.10.180.10">
    <property type="entry name" value="2,3-Dihydroxybiphenyl 1,2-Dioxygenase, domain 1"/>
    <property type="match status" value="2"/>
</dbReference>
<dbReference type="PROSITE" id="PS51819">
    <property type="entry name" value="VOC"/>
    <property type="match status" value="2"/>
</dbReference>
<comment type="caution">
    <text evidence="2">The sequence shown here is derived from an EMBL/GenBank/DDBJ whole genome shotgun (WGS) entry which is preliminary data.</text>
</comment>